<dbReference type="CDD" id="cd14796">
    <property type="entry name" value="RNAse_HIII_N"/>
    <property type="match status" value="1"/>
</dbReference>
<keyword evidence="12 14" id="KW-0378">Hydrolase</keyword>
<comment type="catalytic activity">
    <reaction evidence="1 14 15">
        <text>Endonucleolytic cleavage to 5'-phosphomonoester.</text>
        <dbReference type="EC" id="3.1.26.4"/>
    </reaction>
</comment>
<dbReference type="RefSeq" id="WP_102228051.1">
    <property type="nucleotide sequence ID" value="NZ_PNFY01000037.1"/>
</dbReference>
<evidence type="ECO:0000256" key="10">
    <source>
        <dbReference type="ARBA" id="ARBA00022723"/>
    </source>
</evidence>
<gene>
    <name evidence="14 17" type="primary">rnhC</name>
    <name evidence="17" type="ORF">CJ205_03425</name>
</gene>
<comment type="function">
    <text evidence="3 14">Endonuclease that specifically degrades the RNA of RNA-DNA hybrids.</text>
</comment>
<evidence type="ECO:0000256" key="13">
    <source>
        <dbReference type="ARBA" id="ARBA00022842"/>
    </source>
</evidence>
<dbReference type="Pfam" id="PF11858">
    <property type="entry name" value="DUF3378"/>
    <property type="match status" value="1"/>
</dbReference>
<keyword evidence="8 14" id="KW-0963">Cytoplasm</keyword>
<comment type="subcellular location">
    <subcellularLocation>
        <location evidence="4 14">Cytoplasm</location>
    </subcellularLocation>
</comment>
<feature type="binding site" evidence="14 15">
    <location>
        <position position="209"/>
    </location>
    <ligand>
        <name>a divalent metal cation</name>
        <dbReference type="ChEBI" id="CHEBI:60240"/>
    </ligand>
</feature>
<name>A0A2N6SNH6_9LACT</name>
<dbReference type="PROSITE" id="PS51975">
    <property type="entry name" value="RNASE_H_2"/>
    <property type="match status" value="1"/>
</dbReference>
<dbReference type="InterPro" id="IPR024568">
    <property type="entry name" value="RNase_HIII_N"/>
</dbReference>
<sequence length="310" mass="34701">MSYITLNMSPQQIEILHRHYQNQLIKPVPHSLFRVKTTNGVTITAYKSGKVLFQGNKAIQEASQWEQVSSVSTPSSKSNTKAKLSPQELPANFSSWTIIGSDEVGNGSYFGPLTVCAVYLDRPLIKKAQLLGAKDSKQLTDQRIRQIAAQLKQDIPYALTICTPTEYNQLNQTLNANAMKVHLHNLTIQQLYQKLSKDQKDSLQAVFIDEFTSPKRYKEYLKKETNPYQGKMLFARQGEGKHLTVACASIIAREAFLTSLEELGKPYGLTLPSGAGANVDRIGRQLVKDYGRHMLPSVAKMHFANTNKIT</sequence>
<comment type="caution">
    <text evidence="17">The sequence shown here is derived from an EMBL/GenBank/DDBJ whole genome shotgun (WGS) entry which is preliminary data.</text>
</comment>
<dbReference type="GO" id="GO:0005737">
    <property type="term" value="C:cytoplasm"/>
    <property type="evidence" value="ECO:0007669"/>
    <property type="project" value="UniProtKB-SubCell"/>
</dbReference>
<dbReference type="InterPro" id="IPR001352">
    <property type="entry name" value="RNase_HII/HIII"/>
</dbReference>
<dbReference type="PIRSF" id="PIRSF037748">
    <property type="entry name" value="RnhC"/>
    <property type="match status" value="1"/>
</dbReference>
<dbReference type="InterPro" id="IPR024567">
    <property type="entry name" value="RNase_HII/HIII_dom"/>
</dbReference>
<keyword evidence="13 14" id="KW-0460">Magnesium</keyword>
<evidence type="ECO:0000256" key="1">
    <source>
        <dbReference type="ARBA" id="ARBA00000077"/>
    </source>
</evidence>
<dbReference type="FunFam" id="3.30.420.10:FF:000047">
    <property type="entry name" value="Ribonuclease HIII"/>
    <property type="match status" value="1"/>
</dbReference>
<keyword evidence="18" id="KW-1185">Reference proteome</keyword>
<dbReference type="GO" id="GO:0003723">
    <property type="term" value="F:RNA binding"/>
    <property type="evidence" value="ECO:0007669"/>
    <property type="project" value="UniProtKB-UniRule"/>
</dbReference>
<evidence type="ECO:0000256" key="5">
    <source>
        <dbReference type="ARBA" id="ARBA00008378"/>
    </source>
</evidence>
<dbReference type="PANTHER" id="PTHR10954:SF23">
    <property type="entry name" value="RIBONUCLEASE"/>
    <property type="match status" value="1"/>
</dbReference>
<dbReference type="OrthoDB" id="9777935at2"/>
<comment type="similarity">
    <text evidence="5 14">Belongs to the RNase HII family. RnhC subfamily.</text>
</comment>
<dbReference type="AlphaFoldDB" id="A0A2N6SNH6"/>
<dbReference type="GO" id="GO:0000287">
    <property type="term" value="F:magnesium ion binding"/>
    <property type="evidence" value="ECO:0007669"/>
    <property type="project" value="UniProtKB-UniRule"/>
</dbReference>
<evidence type="ECO:0000256" key="7">
    <source>
        <dbReference type="ARBA" id="ARBA00021407"/>
    </source>
</evidence>
<dbReference type="STRING" id="84521.SAMN04487994_101628"/>
<evidence type="ECO:0000256" key="15">
    <source>
        <dbReference type="PROSITE-ProRule" id="PRU01319"/>
    </source>
</evidence>
<evidence type="ECO:0000313" key="18">
    <source>
        <dbReference type="Proteomes" id="UP000235682"/>
    </source>
</evidence>
<comment type="cofactor">
    <cofactor evidence="2">
        <name>Mg(2+)</name>
        <dbReference type="ChEBI" id="CHEBI:18420"/>
    </cofactor>
</comment>
<dbReference type="Pfam" id="PF01351">
    <property type="entry name" value="RNase_HII"/>
    <property type="match status" value="1"/>
</dbReference>
<dbReference type="GO" id="GO:0006298">
    <property type="term" value="P:mismatch repair"/>
    <property type="evidence" value="ECO:0007669"/>
    <property type="project" value="TreeGrafter"/>
</dbReference>
<reference evidence="17 18" key="1">
    <citation type="submission" date="2017-09" db="EMBL/GenBank/DDBJ databases">
        <title>Bacterial strain isolated from the female urinary microbiota.</title>
        <authorList>
            <person name="Thomas-White K."/>
            <person name="Kumar N."/>
            <person name="Forster S."/>
            <person name="Putonti C."/>
            <person name="Lawley T."/>
            <person name="Wolfe A.J."/>
        </authorList>
    </citation>
    <scope>NUCLEOTIDE SEQUENCE [LARGE SCALE GENOMIC DNA]</scope>
    <source>
        <strain evidence="17 18">UMB0852</strain>
    </source>
</reference>
<dbReference type="EMBL" id="PNHE01000009">
    <property type="protein sequence ID" value="PMC58644.1"/>
    <property type="molecule type" value="Genomic_DNA"/>
</dbReference>
<feature type="domain" description="RNase H type-2" evidence="16">
    <location>
        <begin position="96"/>
        <end position="310"/>
    </location>
</feature>
<keyword evidence="9 14" id="KW-0540">Nuclease</keyword>
<evidence type="ECO:0000256" key="3">
    <source>
        <dbReference type="ARBA" id="ARBA00004065"/>
    </source>
</evidence>
<dbReference type="NCBIfam" id="TIGR00716">
    <property type="entry name" value="rnhC"/>
    <property type="match status" value="1"/>
</dbReference>
<evidence type="ECO:0000256" key="2">
    <source>
        <dbReference type="ARBA" id="ARBA00001946"/>
    </source>
</evidence>
<dbReference type="GO" id="GO:0032299">
    <property type="term" value="C:ribonuclease H2 complex"/>
    <property type="evidence" value="ECO:0007669"/>
    <property type="project" value="TreeGrafter"/>
</dbReference>
<dbReference type="InterPro" id="IPR004641">
    <property type="entry name" value="RNase_HIII"/>
</dbReference>
<evidence type="ECO:0000256" key="4">
    <source>
        <dbReference type="ARBA" id="ARBA00004496"/>
    </source>
</evidence>
<evidence type="ECO:0000256" key="9">
    <source>
        <dbReference type="ARBA" id="ARBA00022722"/>
    </source>
</evidence>
<dbReference type="InterPro" id="IPR012295">
    <property type="entry name" value="TBP_dom_sf"/>
</dbReference>
<organism evidence="17 18">
    <name type="scientific">Dolosicoccus paucivorans</name>
    <dbReference type="NCBI Taxonomy" id="84521"/>
    <lineage>
        <taxon>Bacteria</taxon>
        <taxon>Bacillati</taxon>
        <taxon>Bacillota</taxon>
        <taxon>Bacilli</taxon>
        <taxon>Lactobacillales</taxon>
        <taxon>Aerococcaceae</taxon>
        <taxon>Dolosicoccus</taxon>
    </lineage>
</organism>
<feature type="binding site" evidence="14 15">
    <location>
        <position position="102"/>
    </location>
    <ligand>
        <name>a divalent metal cation</name>
        <dbReference type="ChEBI" id="CHEBI:60240"/>
    </ligand>
</feature>
<dbReference type="InterPro" id="IPR012337">
    <property type="entry name" value="RNaseH-like_sf"/>
</dbReference>
<dbReference type="SUPFAM" id="SSF53098">
    <property type="entry name" value="Ribonuclease H-like"/>
    <property type="match status" value="1"/>
</dbReference>
<dbReference type="CDD" id="cd06590">
    <property type="entry name" value="RNase_HII_bacteria_HIII_like"/>
    <property type="match status" value="1"/>
</dbReference>
<dbReference type="HAMAP" id="MF_00053">
    <property type="entry name" value="RNase_HIII"/>
    <property type="match status" value="1"/>
</dbReference>
<evidence type="ECO:0000256" key="12">
    <source>
        <dbReference type="ARBA" id="ARBA00022801"/>
    </source>
</evidence>
<evidence type="ECO:0000256" key="8">
    <source>
        <dbReference type="ARBA" id="ARBA00022490"/>
    </source>
</evidence>
<evidence type="ECO:0000256" key="11">
    <source>
        <dbReference type="ARBA" id="ARBA00022759"/>
    </source>
</evidence>
<dbReference type="Proteomes" id="UP000235682">
    <property type="component" value="Unassembled WGS sequence"/>
</dbReference>
<dbReference type="Gene3D" id="3.30.420.10">
    <property type="entry name" value="Ribonuclease H-like superfamily/Ribonuclease H"/>
    <property type="match status" value="1"/>
</dbReference>
<accession>A0A2N6SNH6</accession>
<dbReference type="Gene3D" id="3.30.310.10">
    <property type="entry name" value="TATA-Binding Protein"/>
    <property type="match status" value="1"/>
</dbReference>
<proteinExistence type="inferred from homology"/>
<evidence type="ECO:0000256" key="6">
    <source>
        <dbReference type="ARBA" id="ARBA00012180"/>
    </source>
</evidence>
<dbReference type="InterPro" id="IPR036397">
    <property type="entry name" value="RNaseH_sf"/>
</dbReference>
<dbReference type="GO" id="GO:0004523">
    <property type="term" value="F:RNA-DNA hybrid ribonuclease activity"/>
    <property type="evidence" value="ECO:0007669"/>
    <property type="project" value="UniProtKB-UniRule"/>
</dbReference>
<evidence type="ECO:0000256" key="14">
    <source>
        <dbReference type="HAMAP-Rule" id="MF_00053"/>
    </source>
</evidence>
<dbReference type="GO" id="GO:0043137">
    <property type="term" value="P:DNA replication, removal of RNA primer"/>
    <property type="evidence" value="ECO:0007669"/>
    <property type="project" value="TreeGrafter"/>
</dbReference>
<keyword evidence="10 14" id="KW-0479">Metal-binding</keyword>
<dbReference type="PANTHER" id="PTHR10954">
    <property type="entry name" value="RIBONUCLEASE H2 SUBUNIT A"/>
    <property type="match status" value="1"/>
</dbReference>
<evidence type="ECO:0000259" key="16">
    <source>
        <dbReference type="PROSITE" id="PS51975"/>
    </source>
</evidence>
<dbReference type="EC" id="3.1.26.4" evidence="6 14"/>
<comment type="cofactor">
    <cofactor evidence="14 15">
        <name>Mn(2+)</name>
        <dbReference type="ChEBI" id="CHEBI:29035"/>
    </cofactor>
    <cofactor evidence="14 15">
        <name>Mg(2+)</name>
        <dbReference type="ChEBI" id="CHEBI:18420"/>
    </cofactor>
    <text evidence="14 15">Manganese or magnesium. Binds 1 divalent metal ion per monomer in the absence of substrate. May bind a second metal ion after substrate binding.</text>
</comment>
<keyword evidence="11 14" id="KW-0255">Endonuclease</keyword>
<feature type="binding site" evidence="14 15">
    <location>
        <position position="103"/>
    </location>
    <ligand>
        <name>a divalent metal cation</name>
        <dbReference type="ChEBI" id="CHEBI:60240"/>
    </ligand>
</feature>
<protein>
    <recommendedName>
        <fullName evidence="7 14">Ribonuclease HIII</fullName>
        <shortName evidence="14">RNase HIII</shortName>
        <ecNumber evidence="6 14">3.1.26.4</ecNumber>
    </recommendedName>
</protein>
<evidence type="ECO:0000313" key="17">
    <source>
        <dbReference type="EMBL" id="PMC58644.1"/>
    </source>
</evidence>